<dbReference type="GeneID" id="18924313"/>
<name>F4S2F4_MELLP</name>
<dbReference type="HOGENOM" id="CLU_1315656_0_0_1"/>
<dbReference type="InParanoid" id="F4S2F4"/>
<reference evidence="2" key="1">
    <citation type="journal article" date="2011" name="Proc. Natl. Acad. Sci. U.S.A.">
        <title>Obligate biotrophy features unraveled by the genomic analysis of rust fungi.</title>
        <authorList>
            <person name="Duplessis S."/>
            <person name="Cuomo C.A."/>
            <person name="Lin Y.-C."/>
            <person name="Aerts A."/>
            <person name="Tisserant E."/>
            <person name="Veneault-Fourrey C."/>
            <person name="Joly D.L."/>
            <person name="Hacquard S."/>
            <person name="Amselem J."/>
            <person name="Cantarel B.L."/>
            <person name="Chiu R."/>
            <person name="Coutinho P.M."/>
            <person name="Feau N."/>
            <person name="Field M."/>
            <person name="Frey P."/>
            <person name="Gelhaye E."/>
            <person name="Goldberg J."/>
            <person name="Grabherr M.G."/>
            <person name="Kodira C.D."/>
            <person name="Kohler A."/>
            <person name="Kuees U."/>
            <person name="Lindquist E.A."/>
            <person name="Lucas S.M."/>
            <person name="Mago R."/>
            <person name="Mauceli E."/>
            <person name="Morin E."/>
            <person name="Murat C."/>
            <person name="Pangilinan J.L."/>
            <person name="Park R."/>
            <person name="Pearson M."/>
            <person name="Quesneville H."/>
            <person name="Rouhier N."/>
            <person name="Sakthikumar S."/>
            <person name="Salamov A.A."/>
            <person name="Schmutz J."/>
            <person name="Selles B."/>
            <person name="Shapiro H."/>
            <person name="Tanguay P."/>
            <person name="Tuskan G.A."/>
            <person name="Henrissat B."/>
            <person name="Van de Peer Y."/>
            <person name="Rouze P."/>
            <person name="Ellis J.G."/>
            <person name="Dodds P.N."/>
            <person name="Schein J.E."/>
            <person name="Zhong S."/>
            <person name="Hamelin R.C."/>
            <person name="Grigoriev I.V."/>
            <person name="Szabo L.J."/>
            <person name="Martin F."/>
        </authorList>
    </citation>
    <scope>NUCLEOTIDE SEQUENCE [LARGE SCALE GENOMIC DNA]</scope>
    <source>
        <strain evidence="2">98AG31 / pathotype 3-4-7</strain>
    </source>
</reference>
<dbReference type="EMBL" id="GL883140">
    <property type="protein sequence ID" value="EGG01214.1"/>
    <property type="molecule type" value="Genomic_DNA"/>
</dbReference>
<gene>
    <name evidence="1" type="ORF">MELLADRAFT_111221</name>
</gene>
<dbReference type="VEuPathDB" id="FungiDB:MELLADRAFT_111221"/>
<accession>F4S2F4</accession>
<evidence type="ECO:0000313" key="2">
    <source>
        <dbReference type="Proteomes" id="UP000001072"/>
    </source>
</evidence>
<keyword evidence="2" id="KW-1185">Reference proteome</keyword>
<protein>
    <submittedName>
        <fullName evidence="1">Uncharacterized protein</fullName>
    </submittedName>
</protein>
<dbReference type="RefSeq" id="XP_007415564.1">
    <property type="nucleotide sequence ID" value="XM_007415502.1"/>
</dbReference>
<organism evidence="2">
    <name type="scientific">Melampsora larici-populina (strain 98AG31 / pathotype 3-4-7)</name>
    <name type="common">Poplar leaf rust fungus</name>
    <dbReference type="NCBI Taxonomy" id="747676"/>
    <lineage>
        <taxon>Eukaryota</taxon>
        <taxon>Fungi</taxon>
        <taxon>Dikarya</taxon>
        <taxon>Basidiomycota</taxon>
        <taxon>Pucciniomycotina</taxon>
        <taxon>Pucciniomycetes</taxon>
        <taxon>Pucciniales</taxon>
        <taxon>Melampsoraceae</taxon>
        <taxon>Melampsora</taxon>
    </lineage>
</organism>
<evidence type="ECO:0000313" key="1">
    <source>
        <dbReference type="EMBL" id="EGG01214.1"/>
    </source>
</evidence>
<dbReference type="KEGG" id="mlr:MELLADRAFT_111221"/>
<dbReference type="Proteomes" id="UP000001072">
    <property type="component" value="Unassembled WGS sequence"/>
</dbReference>
<sequence length="214" mass="25396">MLSTGRLLPMRLDEISQTATWTHCVAYCQLERERIDFTKQQIKAIGVNYQYHEQQRFLNRSPTQSSKLLYGSNPQQFIFPGYYTKKLHVEYSKRNQSLRKSRKKKLEEKFAKMFRDSKKSRVEVFSDLKVAQSLRYQQVMERQSVYVSQVNRTDEENGAEVEVVVHPGVFWKEGQGLDQVREDVRGMGTLPFWSVVDWMGNSYRFFRSFLPFHL</sequence>
<dbReference type="AlphaFoldDB" id="F4S2F4"/>
<proteinExistence type="predicted"/>